<evidence type="ECO:0000313" key="1">
    <source>
        <dbReference type="EMBL" id="GBQ07946.1"/>
    </source>
</evidence>
<evidence type="ECO:0000313" key="2">
    <source>
        <dbReference type="Proteomes" id="UP001062901"/>
    </source>
</evidence>
<comment type="caution">
    <text evidence="1">The sequence shown here is derived from an EMBL/GenBank/DDBJ whole genome shotgun (WGS) entry which is preliminary data.</text>
</comment>
<accession>A0ABQ0P065</accession>
<organism evidence="1 2">
    <name type="scientific">Saccharibacter floricola DSM 15669</name>
    <dbReference type="NCBI Taxonomy" id="1123227"/>
    <lineage>
        <taxon>Bacteria</taxon>
        <taxon>Pseudomonadati</taxon>
        <taxon>Pseudomonadota</taxon>
        <taxon>Alphaproteobacteria</taxon>
        <taxon>Acetobacterales</taxon>
        <taxon>Acetobacteraceae</taxon>
        <taxon>Saccharibacter</taxon>
    </lineage>
</organism>
<sequence length="163" mass="19171">MTEKNLEKFFLWYQDPLICLSIENCYSLVALFTSVPYKNGYNWNDKKEYYSLEWCQNSLDFLYRTVVSGLCDFTFSEDTLRPIIDKLAKEGPGVFPGYGVWEEDQIYITDKGRALLRECHVDVETKETSFLLKEKLTKLFYDCGVGFEKNAFVKMHDYPPEIE</sequence>
<dbReference type="Proteomes" id="UP001062901">
    <property type="component" value="Unassembled WGS sequence"/>
</dbReference>
<dbReference type="EMBL" id="BAQD01000052">
    <property type="protein sequence ID" value="GBQ07946.1"/>
    <property type="molecule type" value="Genomic_DNA"/>
</dbReference>
<dbReference type="RefSeq" id="WP_018981282.1">
    <property type="nucleotide sequence ID" value="NZ_BAQD01000052.1"/>
</dbReference>
<proteinExistence type="predicted"/>
<name>A0ABQ0P065_9PROT</name>
<protein>
    <submittedName>
        <fullName evidence="1">Uncharacterized protein</fullName>
    </submittedName>
</protein>
<reference evidence="1" key="1">
    <citation type="submission" date="2013-04" db="EMBL/GenBank/DDBJ databases">
        <title>The genome sequencing project of 58 acetic acid bacteria.</title>
        <authorList>
            <person name="Okamoto-Kainuma A."/>
            <person name="Ishikawa M."/>
            <person name="Umino S."/>
            <person name="Koizumi Y."/>
            <person name="Shiwa Y."/>
            <person name="Yoshikawa H."/>
            <person name="Matsutani M."/>
            <person name="Matsushita K."/>
        </authorList>
    </citation>
    <scope>NUCLEOTIDE SEQUENCE</scope>
    <source>
        <strain evidence="1">DSM 15669</strain>
    </source>
</reference>
<keyword evidence="2" id="KW-1185">Reference proteome</keyword>
<gene>
    <name evidence="1" type="ORF">AA15669_1599</name>
</gene>